<sequence>MLPMSYLTSSSAFQA</sequence>
<evidence type="ECO:0000313" key="1">
    <source>
        <dbReference type="EMBL" id="JAD21259.1"/>
    </source>
</evidence>
<accession>A0A0A8Y5K4</accession>
<reference evidence="1" key="2">
    <citation type="journal article" date="2015" name="Data Brief">
        <title>Shoot transcriptome of the giant reed, Arundo donax.</title>
        <authorList>
            <person name="Barrero R.A."/>
            <person name="Guerrero F.D."/>
            <person name="Moolhuijzen P."/>
            <person name="Goolsby J.A."/>
            <person name="Tidwell J."/>
            <person name="Bellgard S.E."/>
            <person name="Bellgard M.I."/>
        </authorList>
    </citation>
    <scope>NUCLEOTIDE SEQUENCE</scope>
    <source>
        <tissue evidence="1">Shoot tissue taken approximately 20 cm above the soil surface</tissue>
    </source>
</reference>
<organism evidence="1">
    <name type="scientific">Arundo donax</name>
    <name type="common">Giant reed</name>
    <name type="synonym">Donax arundinaceus</name>
    <dbReference type="NCBI Taxonomy" id="35708"/>
    <lineage>
        <taxon>Eukaryota</taxon>
        <taxon>Viridiplantae</taxon>
        <taxon>Streptophyta</taxon>
        <taxon>Embryophyta</taxon>
        <taxon>Tracheophyta</taxon>
        <taxon>Spermatophyta</taxon>
        <taxon>Magnoliopsida</taxon>
        <taxon>Liliopsida</taxon>
        <taxon>Poales</taxon>
        <taxon>Poaceae</taxon>
        <taxon>PACMAD clade</taxon>
        <taxon>Arundinoideae</taxon>
        <taxon>Arundineae</taxon>
        <taxon>Arundo</taxon>
    </lineage>
</organism>
<reference evidence="1" key="1">
    <citation type="submission" date="2014-09" db="EMBL/GenBank/DDBJ databases">
        <authorList>
            <person name="Magalhaes I.L.F."/>
            <person name="Oliveira U."/>
            <person name="Santos F.R."/>
            <person name="Vidigal T.H.D.A."/>
            <person name="Brescovit A.D."/>
            <person name="Santos A.J."/>
        </authorList>
    </citation>
    <scope>NUCLEOTIDE SEQUENCE</scope>
    <source>
        <tissue evidence="1">Shoot tissue taken approximately 20 cm above the soil surface</tissue>
    </source>
</reference>
<name>A0A0A8Y5K4_ARUDO</name>
<dbReference type="EMBL" id="GBRH01276636">
    <property type="protein sequence ID" value="JAD21259.1"/>
    <property type="molecule type" value="Transcribed_RNA"/>
</dbReference>
<proteinExistence type="predicted"/>
<protein>
    <submittedName>
        <fullName evidence="1">Uncharacterized protein</fullName>
    </submittedName>
</protein>